<dbReference type="InterPro" id="IPR008920">
    <property type="entry name" value="TF_FadR/GntR_C"/>
</dbReference>
<proteinExistence type="predicted"/>
<organism evidence="5">
    <name type="scientific">Rhodococcus sp. NS1</name>
    <dbReference type="NCBI Taxonomy" id="402236"/>
    <lineage>
        <taxon>Bacteria</taxon>
        <taxon>Bacillati</taxon>
        <taxon>Actinomycetota</taxon>
        <taxon>Actinomycetes</taxon>
        <taxon>Mycobacteriales</taxon>
        <taxon>Nocardiaceae</taxon>
        <taxon>Rhodococcus</taxon>
    </lineage>
</organism>
<dbReference type="EMBL" id="KJ605395">
    <property type="protein sequence ID" value="AIU93777.1"/>
    <property type="molecule type" value="Genomic_DNA"/>
</dbReference>
<evidence type="ECO:0000256" key="2">
    <source>
        <dbReference type="ARBA" id="ARBA00023125"/>
    </source>
</evidence>
<geneLocation type="plasmid" evidence="5">
    <name>pNSL1</name>
</geneLocation>
<gene>
    <name evidence="5" type="ORF">LRS1606.343</name>
</gene>
<keyword evidence="3" id="KW-0804">Transcription</keyword>
<evidence type="ECO:0000256" key="3">
    <source>
        <dbReference type="ARBA" id="ARBA00023163"/>
    </source>
</evidence>
<dbReference type="CDD" id="cd07377">
    <property type="entry name" value="WHTH_GntR"/>
    <property type="match status" value="1"/>
</dbReference>
<keyword evidence="1" id="KW-0805">Transcription regulation</keyword>
<reference evidence="5" key="1">
    <citation type="submission" date="2014-03" db="EMBL/GenBank/DDBJ databases">
        <authorList>
            <person name="Zhang G."/>
            <person name="Zhu L."/>
            <person name="Fang P."/>
        </authorList>
    </citation>
    <scope>NUCLEOTIDE SEQUENCE</scope>
    <source>
        <strain evidence="5">NS1</strain>
        <plasmid evidence="5">pNSL1</plasmid>
    </source>
</reference>
<dbReference type="Pfam" id="PF07729">
    <property type="entry name" value="FCD"/>
    <property type="match status" value="1"/>
</dbReference>
<keyword evidence="5" id="KW-0614">Plasmid</keyword>
<dbReference type="PANTHER" id="PTHR43537">
    <property type="entry name" value="TRANSCRIPTIONAL REGULATOR, GNTR FAMILY"/>
    <property type="match status" value="1"/>
</dbReference>
<dbReference type="PROSITE" id="PS50949">
    <property type="entry name" value="HTH_GNTR"/>
    <property type="match status" value="1"/>
</dbReference>
<dbReference type="Gene3D" id="1.20.120.530">
    <property type="entry name" value="GntR ligand-binding domain-like"/>
    <property type="match status" value="1"/>
</dbReference>
<dbReference type="InterPro" id="IPR036390">
    <property type="entry name" value="WH_DNA-bd_sf"/>
</dbReference>
<dbReference type="Gene3D" id="1.10.10.10">
    <property type="entry name" value="Winged helix-like DNA-binding domain superfamily/Winged helix DNA-binding domain"/>
    <property type="match status" value="1"/>
</dbReference>
<evidence type="ECO:0000259" key="4">
    <source>
        <dbReference type="PROSITE" id="PS50949"/>
    </source>
</evidence>
<dbReference type="PRINTS" id="PR00035">
    <property type="entry name" value="HTHGNTR"/>
</dbReference>
<dbReference type="SMART" id="SM00345">
    <property type="entry name" value="HTH_GNTR"/>
    <property type="match status" value="1"/>
</dbReference>
<accession>A0A097SQI3</accession>
<evidence type="ECO:0000256" key="1">
    <source>
        <dbReference type="ARBA" id="ARBA00023015"/>
    </source>
</evidence>
<dbReference type="InterPro" id="IPR000524">
    <property type="entry name" value="Tscrpt_reg_HTH_GntR"/>
</dbReference>
<name>A0A097SQI3_9NOCA</name>
<feature type="domain" description="HTH gntR-type" evidence="4">
    <location>
        <begin position="14"/>
        <end position="84"/>
    </location>
</feature>
<sequence length="246" mass="26719">MTEPMTGDLPRKNGPAYAVLAEHLRNRILSGELQPGARLPGEAELTAEFGVGRSTIREALRSLASQNLITTTRGVTGGSFVSAPTVGHISAHLETGVALMAAAETVTVAQLMEVRNLMEVPAAGMAAFRRTDQHLEQLEAAMFDPGSKQGPETFAKNQEFHLVLLRATDNPLLELITAPVFRVLSSRFGREHAPEGFWQCVDHDHRAILDVVAAGDSMAAMDLMRRHLDNLGDSYRRMDRRGPASG</sequence>
<dbReference type="AlphaFoldDB" id="A0A097SQI3"/>
<keyword evidence="2" id="KW-0238">DNA-binding</keyword>
<protein>
    <recommendedName>
        <fullName evidence="4">HTH gntR-type domain-containing protein</fullName>
    </recommendedName>
</protein>
<dbReference type="Pfam" id="PF00392">
    <property type="entry name" value="GntR"/>
    <property type="match status" value="1"/>
</dbReference>
<dbReference type="SUPFAM" id="SSF48008">
    <property type="entry name" value="GntR ligand-binding domain-like"/>
    <property type="match status" value="1"/>
</dbReference>
<dbReference type="InterPro" id="IPR036388">
    <property type="entry name" value="WH-like_DNA-bd_sf"/>
</dbReference>
<evidence type="ECO:0000313" key="5">
    <source>
        <dbReference type="EMBL" id="AIU93777.1"/>
    </source>
</evidence>
<dbReference type="GO" id="GO:0003700">
    <property type="term" value="F:DNA-binding transcription factor activity"/>
    <property type="evidence" value="ECO:0007669"/>
    <property type="project" value="InterPro"/>
</dbReference>
<dbReference type="PANTHER" id="PTHR43537:SF5">
    <property type="entry name" value="UXU OPERON TRANSCRIPTIONAL REGULATOR"/>
    <property type="match status" value="1"/>
</dbReference>
<dbReference type="GO" id="GO:0003677">
    <property type="term" value="F:DNA binding"/>
    <property type="evidence" value="ECO:0007669"/>
    <property type="project" value="UniProtKB-KW"/>
</dbReference>
<dbReference type="SUPFAM" id="SSF46785">
    <property type="entry name" value="Winged helix' DNA-binding domain"/>
    <property type="match status" value="1"/>
</dbReference>
<dbReference type="SMART" id="SM00895">
    <property type="entry name" value="FCD"/>
    <property type="match status" value="1"/>
</dbReference>
<dbReference type="InterPro" id="IPR011711">
    <property type="entry name" value="GntR_C"/>
</dbReference>